<evidence type="ECO:0000313" key="5">
    <source>
        <dbReference type="Proteomes" id="UP000677918"/>
    </source>
</evidence>
<feature type="domain" description="Luciferase-like" evidence="3">
    <location>
        <begin position="11"/>
        <end position="323"/>
    </location>
</feature>
<dbReference type="GO" id="GO:0005829">
    <property type="term" value="C:cytosol"/>
    <property type="evidence" value="ECO:0007669"/>
    <property type="project" value="TreeGrafter"/>
</dbReference>
<dbReference type="Gene3D" id="3.20.20.30">
    <property type="entry name" value="Luciferase-like domain"/>
    <property type="match status" value="1"/>
</dbReference>
<dbReference type="InterPro" id="IPR024011">
    <property type="entry name" value="Biosynth_lucif-like_mOase_dom"/>
</dbReference>
<protein>
    <submittedName>
        <fullName evidence="4">Siderophore biosynthesis protein</fullName>
    </submittedName>
</protein>
<dbReference type="GO" id="GO:0004497">
    <property type="term" value="F:monooxygenase activity"/>
    <property type="evidence" value="ECO:0007669"/>
    <property type="project" value="UniProtKB-KW"/>
</dbReference>
<name>A0A8J4H249_9BACL</name>
<evidence type="ECO:0000256" key="1">
    <source>
        <dbReference type="ARBA" id="ARBA00023002"/>
    </source>
</evidence>
<dbReference type="InterPro" id="IPR011251">
    <property type="entry name" value="Luciferase-like_dom"/>
</dbReference>
<dbReference type="NCBIfam" id="TIGR04020">
    <property type="entry name" value="seco_metab_LLM"/>
    <property type="match status" value="1"/>
</dbReference>
<dbReference type="Pfam" id="PF00296">
    <property type="entry name" value="Bac_luciferase"/>
    <property type="match status" value="1"/>
</dbReference>
<dbReference type="SUPFAM" id="SSF51679">
    <property type="entry name" value="Bacterial luciferase-like"/>
    <property type="match status" value="1"/>
</dbReference>
<dbReference type="GO" id="GO:0016705">
    <property type="term" value="F:oxidoreductase activity, acting on paired donors, with incorporation or reduction of molecular oxygen"/>
    <property type="evidence" value="ECO:0007669"/>
    <property type="project" value="InterPro"/>
</dbReference>
<accession>A0A8J4H249</accession>
<comment type="caution">
    <text evidence="4">The sequence shown here is derived from an EMBL/GenBank/DDBJ whole genome shotgun (WGS) entry which is preliminary data.</text>
</comment>
<gene>
    <name evidence="4" type="ORF">XYCOK13_23330</name>
</gene>
<evidence type="ECO:0000256" key="2">
    <source>
        <dbReference type="ARBA" id="ARBA00023033"/>
    </source>
</evidence>
<organism evidence="4 5">
    <name type="scientific">Xylanibacillus composti</name>
    <dbReference type="NCBI Taxonomy" id="1572762"/>
    <lineage>
        <taxon>Bacteria</taxon>
        <taxon>Bacillati</taxon>
        <taxon>Bacillota</taxon>
        <taxon>Bacilli</taxon>
        <taxon>Bacillales</taxon>
        <taxon>Paenibacillaceae</taxon>
        <taxon>Xylanibacillus</taxon>
    </lineage>
</organism>
<evidence type="ECO:0000313" key="4">
    <source>
        <dbReference type="EMBL" id="GIQ69509.1"/>
    </source>
</evidence>
<evidence type="ECO:0000259" key="3">
    <source>
        <dbReference type="Pfam" id="PF00296"/>
    </source>
</evidence>
<keyword evidence="5" id="KW-1185">Reference proteome</keyword>
<keyword evidence="1" id="KW-0560">Oxidoreductase</keyword>
<dbReference type="EMBL" id="BOVK01000029">
    <property type="protein sequence ID" value="GIQ69509.1"/>
    <property type="molecule type" value="Genomic_DNA"/>
</dbReference>
<dbReference type="PANTHER" id="PTHR30137:SF8">
    <property type="entry name" value="BLR5498 PROTEIN"/>
    <property type="match status" value="1"/>
</dbReference>
<proteinExistence type="predicted"/>
<keyword evidence="2" id="KW-0503">Monooxygenase</keyword>
<dbReference type="AlphaFoldDB" id="A0A8J4H249"/>
<reference evidence="4" key="1">
    <citation type="submission" date="2021-04" db="EMBL/GenBank/DDBJ databases">
        <title>Draft genome sequence of Xylanibacillus composti strain K13.</title>
        <authorList>
            <person name="Uke A."/>
            <person name="Chhe C."/>
            <person name="Baramee S."/>
            <person name="Kosugi A."/>
        </authorList>
    </citation>
    <scope>NUCLEOTIDE SEQUENCE</scope>
    <source>
        <strain evidence="4">K13</strain>
    </source>
</reference>
<dbReference type="PANTHER" id="PTHR30137">
    <property type="entry name" value="LUCIFERASE-LIKE MONOOXYGENASE"/>
    <property type="match status" value="1"/>
</dbReference>
<sequence>MEFRQAPMAFSLFFFSSDSEAAGGGRYDHLLEIARLADEAGFQAIWTPERHFHRFGGIFPNPAVISAAIAAQTKRIRIRAGSVLLPFHHPIRAAEDWSIVDNLSGGRVDLAVTYGWHPRDYVFAPDVFETRKQVLFDRLETMQRLWRGESLNFPSATGEDTPARIYPQPVQARLPIWITTSRTVETWRKAGEIGANILTALYAIDQRTLSENIAVYRAARAAAGHEGEGTVTAMLHTFIGECMEEVREVVRKPFIEYILRHTELYDEAAVAKALDIDPSLITDKHRRTLASMSFERYIKNSSLIGTLETASTMVASMSAIGVNEIACLIDFGVPHEQVKQSLIWLDRLRMAHGNPDQGKEIRA</sequence>
<dbReference type="InterPro" id="IPR036661">
    <property type="entry name" value="Luciferase-like_sf"/>
</dbReference>
<dbReference type="Proteomes" id="UP000677918">
    <property type="component" value="Unassembled WGS sequence"/>
</dbReference>
<dbReference type="InterPro" id="IPR050766">
    <property type="entry name" value="Bact_Lucif_Oxidored"/>
</dbReference>